<proteinExistence type="predicted"/>
<dbReference type="Proteomes" id="UP000053480">
    <property type="component" value="Unassembled WGS sequence"/>
</dbReference>
<evidence type="ECO:0000313" key="1">
    <source>
        <dbReference type="EMBL" id="MEW9491295.1"/>
    </source>
</evidence>
<protein>
    <submittedName>
        <fullName evidence="1">HAD family hydrolase</fullName>
        <ecNumber evidence="1">3.1.3.-</ecNumber>
    </submittedName>
</protein>
<accession>A0ACC6TN39</accession>
<dbReference type="EMBL" id="JZWS03000003">
    <property type="protein sequence ID" value="MEW9491295.1"/>
    <property type="molecule type" value="Genomic_DNA"/>
</dbReference>
<name>A0ACC6TN39_9CREN</name>
<sequence length="218" mass="25361">MKAVFIDMGETLVRFKPRFHESIAKAIAEEGFEVDERKVFRALMKVLGKCHFPHYDGLSQVNFRELFYHMGLYVPSEVVKSLERKNYLAEEYELYEDAIPFLEEVRKKGYKTILVTNTTKKVNQIIRDLNLMEYLDGIVASCDYNVMKPHPKIFRYAARLAGGEGVHIGDVYEIDVLGAKRAYLPGILLDRLDYYPEIKENKARNLFEALKLIENLEK</sequence>
<organism evidence="1 2">
    <name type="scientific">Candidatus Aramenus sulfurataquae</name>
    <dbReference type="NCBI Taxonomy" id="1326980"/>
    <lineage>
        <taxon>Archaea</taxon>
        <taxon>Thermoproteota</taxon>
        <taxon>Thermoprotei</taxon>
        <taxon>Sulfolobales</taxon>
        <taxon>Sulfolobaceae</taxon>
        <taxon>Candidatus Aramenus</taxon>
    </lineage>
</organism>
<evidence type="ECO:0000313" key="2">
    <source>
        <dbReference type="Proteomes" id="UP000053480"/>
    </source>
</evidence>
<reference evidence="1" key="1">
    <citation type="submission" date="2024-07" db="EMBL/GenBank/DDBJ databases">
        <title>Metagenome and Metagenome-Assembled Genomes of Archaea from a hot spring from the geothermal field of Los Azufres, Mexico.</title>
        <authorList>
            <person name="Marin-Paredes R."/>
            <person name="Martinez-Romero E."/>
            <person name="Servin-Garciduenas L.E."/>
        </authorList>
    </citation>
    <scope>NUCLEOTIDE SEQUENCE</scope>
    <source>
        <strain evidence="1">AZ1-454</strain>
    </source>
</reference>
<keyword evidence="1" id="KW-0378">Hydrolase</keyword>
<dbReference type="EC" id="3.1.3.-" evidence="1"/>
<comment type="caution">
    <text evidence="1">The sequence shown here is derived from an EMBL/GenBank/DDBJ whole genome shotgun (WGS) entry which is preliminary data.</text>
</comment>
<gene>
    <name evidence="1" type="ORF">TQ35_0003710</name>
</gene>